<dbReference type="AlphaFoldDB" id="G6YFR9"/>
<protein>
    <recommendedName>
        <fullName evidence="3">DUF1877 family protein</fullName>
    </recommendedName>
</protein>
<sequence>MGLTCSLHRASEAEIKRLLAEPDAIAGFLYPEDGSLRVRKVWPRGMLGWLLRLTPITIEEVVPDSDGGAAIHPPDPDRSIDIDRGWHGLHFLFTGTADEGDEPACYFMRGGQDLDDEGHARALRPDQVRRFAAYLDTLTPAELARRYDPARMTELDIYPGVIWTRPSAPDESPLGWLTGCYAEVQQFVKKVAASGEGLIINIS</sequence>
<dbReference type="KEGG" id="mamo:A6B35_05290"/>
<dbReference type="EMBL" id="AGSN01000164">
    <property type="protein sequence ID" value="EHH09426.1"/>
    <property type="molecule type" value="Genomic_DNA"/>
</dbReference>
<dbReference type="InterPro" id="IPR035944">
    <property type="entry name" value="YfbM-like_sf"/>
</dbReference>
<dbReference type="eggNOG" id="ENOG5032ZS5">
    <property type="taxonomic scope" value="Bacteria"/>
</dbReference>
<dbReference type="Proteomes" id="UP000002949">
    <property type="component" value="Unassembled WGS sequence"/>
</dbReference>
<organism evidence="1 2">
    <name type="scientific">Mesorhizobium amorphae CCNWGS0123</name>
    <dbReference type="NCBI Taxonomy" id="1082933"/>
    <lineage>
        <taxon>Bacteria</taxon>
        <taxon>Pseudomonadati</taxon>
        <taxon>Pseudomonadota</taxon>
        <taxon>Alphaproteobacteria</taxon>
        <taxon>Hyphomicrobiales</taxon>
        <taxon>Phyllobacteriaceae</taxon>
        <taxon>Mesorhizobium</taxon>
    </lineage>
</organism>
<dbReference type="Gene3D" id="3.40.1760.10">
    <property type="entry name" value="YfbM-like super family"/>
    <property type="match status" value="1"/>
</dbReference>
<dbReference type="PATRIC" id="fig|1082933.3.peg.4684"/>
<evidence type="ECO:0008006" key="3">
    <source>
        <dbReference type="Google" id="ProtNLM"/>
    </source>
</evidence>
<dbReference type="Pfam" id="PF08974">
    <property type="entry name" value="DUF1877"/>
    <property type="match status" value="1"/>
</dbReference>
<evidence type="ECO:0000313" key="1">
    <source>
        <dbReference type="EMBL" id="EHH09426.1"/>
    </source>
</evidence>
<dbReference type="RefSeq" id="WP_006204527.1">
    <property type="nucleotide sequence ID" value="NZ_AGSN01000164.1"/>
</dbReference>
<dbReference type="STRING" id="1082933.A6B35_05290"/>
<keyword evidence="2" id="KW-1185">Reference proteome</keyword>
<reference evidence="1 2" key="1">
    <citation type="journal article" date="2012" name="J. Bacteriol.">
        <title>Draft Genome Sequence of Plant Growth-Promoting Rhizobium Mesorhizobium amorphae, Isolated from Zinc-Lead Mine Tailings.</title>
        <authorList>
            <person name="Hao X."/>
            <person name="Lin Y."/>
            <person name="Johnstone L."/>
            <person name="Baltrus D.A."/>
            <person name="Miller S.J."/>
            <person name="Wei G."/>
            <person name="Rensing C."/>
        </authorList>
    </citation>
    <scope>NUCLEOTIDE SEQUENCE [LARGE SCALE GENOMIC DNA]</scope>
    <source>
        <strain evidence="1 2">CCNWGS0123</strain>
    </source>
</reference>
<dbReference type="SUPFAM" id="SSF111069">
    <property type="entry name" value="Hypothetical protein yfbM"/>
    <property type="match status" value="1"/>
</dbReference>
<accession>G6YFR9</accession>
<evidence type="ECO:0000313" key="2">
    <source>
        <dbReference type="Proteomes" id="UP000002949"/>
    </source>
</evidence>
<dbReference type="OrthoDB" id="5354816at2"/>
<name>G6YFR9_9HYPH</name>
<dbReference type="InterPro" id="IPR015068">
    <property type="entry name" value="DUF1877"/>
</dbReference>
<gene>
    <name evidence="1" type="ORF">MEA186_24115</name>
</gene>
<proteinExistence type="predicted"/>